<dbReference type="Proteomes" id="UP001162640">
    <property type="component" value="Unassembled WGS sequence"/>
</dbReference>
<proteinExistence type="predicted"/>
<feature type="transmembrane region" description="Helical" evidence="1">
    <location>
        <begin position="111"/>
        <end position="136"/>
    </location>
</feature>
<protein>
    <recommendedName>
        <fullName evidence="4">Transmembrane protein</fullName>
    </recommendedName>
</protein>
<gene>
    <name evidence="2" type="ORF">TL16_g05428</name>
</gene>
<dbReference type="EMBL" id="BLQM01000158">
    <property type="protein sequence ID" value="GMH70529.1"/>
    <property type="molecule type" value="Genomic_DNA"/>
</dbReference>
<sequence length="223" mass="24567">MLFELTYHIPLVQIDLTVEVMSSDTLANPVHKATEFENVDSAKSSYLTEASSFWIKYGILRSLIQPIVSVLGAIYPSNKAFSFLSVFVMPFSTLASGFTECEDTAKCTTGLSGYLFLWWGLGFRRSIQGLFTLVFMGVEEDPDKLVEVVGVLGALAAIGALTINLVMLNKKLKERPKQMTTIGQVEGDLGLIGGLREDFRNRSMRGISMEQLEKKMALTASCS</sequence>
<evidence type="ECO:0000256" key="1">
    <source>
        <dbReference type="SAM" id="Phobius"/>
    </source>
</evidence>
<comment type="caution">
    <text evidence="2">The sequence shown here is derived from an EMBL/GenBank/DDBJ whole genome shotgun (WGS) entry which is preliminary data.</text>
</comment>
<name>A0A9W7AEM7_9STRA</name>
<reference evidence="3" key="1">
    <citation type="journal article" date="2023" name="Commun. Biol.">
        <title>Genome analysis of Parmales, the sister group of diatoms, reveals the evolutionary specialization of diatoms from phago-mixotrophs to photoautotrophs.</title>
        <authorList>
            <person name="Ban H."/>
            <person name="Sato S."/>
            <person name="Yoshikawa S."/>
            <person name="Yamada K."/>
            <person name="Nakamura Y."/>
            <person name="Ichinomiya M."/>
            <person name="Sato N."/>
            <person name="Blanc-Mathieu R."/>
            <person name="Endo H."/>
            <person name="Kuwata A."/>
            <person name="Ogata H."/>
        </authorList>
    </citation>
    <scope>NUCLEOTIDE SEQUENCE [LARGE SCALE GENOMIC DNA]</scope>
</reference>
<dbReference type="AlphaFoldDB" id="A0A9W7AEM7"/>
<accession>A0A9W7AEM7</accession>
<keyword evidence="1" id="KW-1133">Transmembrane helix</keyword>
<keyword evidence="1" id="KW-0812">Transmembrane</keyword>
<organism evidence="2 3">
    <name type="scientific">Triparma laevis f. inornata</name>
    <dbReference type="NCBI Taxonomy" id="1714386"/>
    <lineage>
        <taxon>Eukaryota</taxon>
        <taxon>Sar</taxon>
        <taxon>Stramenopiles</taxon>
        <taxon>Ochrophyta</taxon>
        <taxon>Bolidophyceae</taxon>
        <taxon>Parmales</taxon>
        <taxon>Triparmaceae</taxon>
        <taxon>Triparma</taxon>
    </lineage>
</organism>
<evidence type="ECO:0000313" key="2">
    <source>
        <dbReference type="EMBL" id="GMH70529.1"/>
    </source>
</evidence>
<evidence type="ECO:0008006" key="4">
    <source>
        <dbReference type="Google" id="ProtNLM"/>
    </source>
</evidence>
<feature type="transmembrane region" description="Helical" evidence="1">
    <location>
        <begin position="148"/>
        <end position="168"/>
    </location>
</feature>
<keyword evidence="1" id="KW-0472">Membrane</keyword>
<evidence type="ECO:0000313" key="3">
    <source>
        <dbReference type="Proteomes" id="UP001162640"/>
    </source>
</evidence>